<sequence>MEELDSSKLGTKEHWDDVYETEVDNFVDHGEEGEIWFGQDSVEKMVAWVQDHVTDLSTPTIDLGCGNGHLLFELEALGYTHLVGVDYSEKAVELAQHISASHTPPSRSVFARLDILSMPDLSGTLVPNSTSHLGQYKLALDKGTLDAISLSASTDAVSPADVYVQTVASMLEPGGVLLITSCNWTEPELIARFCGQNTETVDAAACSGGRRFEYMDRVTYPVFRFGGAVGQTITTIALRRL</sequence>
<accession>A0ABQ8EZT8</accession>
<evidence type="ECO:0000256" key="5">
    <source>
        <dbReference type="HAMAP-Rule" id="MF_03188"/>
    </source>
</evidence>
<evidence type="ECO:0000256" key="4">
    <source>
        <dbReference type="ARBA" id="ARBA00022691"/>
    </source>
</evidence>
<organism evidence="7 8">
    <name type="scientific">Batrachochytrium salamandrivorans</name>
    <dbReference type="NCBI Taxonomy" id="1357716"/>
    <lineage>
        <taxon>Eukaryota</taxon>
        <taxon>Fungi</taxon>
        <taxon>Fungi incertae sedis</taxon>
        <taxon>Chytridiomycota</taxon>
        <taxon>Chytridiomycota incertae sedis</taxon>
        <taxon>Chytridiomycetes</taxon>
        <taxon>Rhizophydiales</taxon>
        <taxon>Rhizophydiales incertae sedis</taxon>
        <taxon>Batrachochytrium</taxon>
    </lineage>
</organism>
<dbReference type="Proteomes" id="UP001648503">
    <property type="component" value="Unassembled WGS sequence"/>
</dbReference>
<keyword evidence="8" id="KW-1185">Reference proteome</keyword>
<name>A0ABQ8EZT8_9FUNG</name>
<dbReference type="PANTHER" id="PTHR12843:SF5">
    <property type="entry name" value="EEF1A LYSINE METHYLTRANSFERASE 2"/>
    <property type="match status" value="1"/>
</dbReference>
<keyword evidence="1 5" id="KW-0963">Cytoplasm</keyword>
<dbReference type="SUPFAM" id="SSF53335">
    <property type="entry name" value="S-adenosyl-L-methionine-dependent methyltransferases"/>
    <property type="match status" value="1"/>
</dbReference>
<dbReference type="InterPro" id="IPR026635">
    <property type="entry name" value="Efm4/METTL10"/>
</dbReference>
<dbReference type="EC" id="2.1.1.-" evidence="5"/>
<dbReference type="Pfam" id="PF13847">
    <property type="entry name" value="Methyltransf_31"/>
    <property type="match status" value="1"/>
</dbReference>
<comment type="subcellular location">
    <subcellularLocation>
        <location evidence="5">Cytoplasm</location>
    </subcellularLocation>
</comment>
<dbReference type="Gene3D" id="3.40.50.150">
    <property type="entry name" value="Vaccinia Virus protein VP39"/>
    <property type="match status" value="1"/>
</dbReference>
<comment type="caution">
    <text evidence="7">The sequence shown here is derived from an EMBL/GenBank/DDBJ whole genome shotgun (WGS) entry which is preliminary data.</text>
</comment>
<comment type="function">
    <text evidence="5">S-adenosyl-L-methionine-dependent protein-lysine N-methyltransferase that mono- and dimethylates elongation factor 1-alpha at 'Lys-316'. May play a role in intracellular transport.</text>
</comment>
<feature type="domain" description="Methyltransferase" evidence="6">
    <location>
        <begin position="58"/>
        <end position="200"/>
    </location>
</feature>
<dbReference type="InterPro" id="IPR025714">
    <property type="entry name" value="Methyltranfer_dom"/>
</dbReference>
<comment type="similarity">
    <text evidence="5">Belongs to the class I-like SAM-binding methyltransferase superfamily. EFM4 family.</text>
</comment>
<dbReference type="CDD" id="cd02440">
    <property type="entry name" value="AdoMet_MTases"/>
    <property type="match status" value="1"/>
</dbReference>
<evidence type="ECO:0000256" key="2">
    <source>
        <dbReference type="ARBA" id="ARBA00022603"/>
    </source>
</evidence>
<evidence type="ECO:0000313" key="8">
    <source>
        <dbReference type="Proteomes" id="UP001648503"/>
    </source>
</evidence>
<evidence type="ECO:0000256" key="1">
    <source>
        <dbReference type="ARBA" id="ARBA00022490"/>
    </source>
</evidence>
<keyword evidence="5" id="KW-0813">Transport</keyword>
<gene>
    <name evidence="5" type="primary">EFM4</name>
    <name evidence="7" type="ORF">BASA50_011067</name>
</gene>
<keyword evidence="2 5" id="KW-0489">Methyltransferase</keyword>
<keyword evidence="3 5" id="KW-0808">Transferase</keyword>
<keyword evidence="4 5" id="KW-0949">S-adenosyl-L-methionine</keyword>
<protein>
    <recommendedName>
        <fullName evidence="5">Protein-lysine N-methyltransferase EFM4</fullName>
        <ecNumber evidence="5">2.1.1.-</ecNumber>
    </recommendedName>
    <alternativeName>
        <fullName evidence="5">Elongation factor methyltransferase 4</fullName>
    </alternativeName>
</protein>
<evidence type="ECO:0000313" key="7">
    <source>
        <dbReference type="EMBL" id="KAH6587875.1"/>
    </source>
</evidence>
<dbReference type="InterPro" id="IPR029063">
    <property type="entry name" value="SAM-dependent_MTases_sf"/>
</dbReference>
<reference evidence="7 8" key="1">
    <citation type="submission" date="2021-02" db="EMBL/GenBank/DDBJ databases">
        <title>Variation within the Batrachochytrium salamandrivorans European outbreak.</title>
        <authorList>
            <person name="Kelly M."/>
            <person name="Pasmans F."/>
            <person name="Shea T.P."/>
            <person name="Munoz J.F."/>
            <person name="Carranza S."/>
            <person name="Cuomo C.A."/>
            <person name="Martel A."/>
        </authorList>
    </citation>
    <scope>NUCLEOTIDE SEQUENCE [LARGE SCALE GENOMIC DNA]</scope>
    <source>
        <strain evidence="7 8">AMFP18/2</strain>
    </source>
</reference>
<dbReference type="HAMAP" id="MF_03188">
    <property type="entry name" value="Methyltr_EFM4"/>
    <property type="match status" value="1"/>
</dbReference>
<dbReference type="EMBL" id="JAFCIX010000550">
    <property type="protein sequence ID" value="KAH6587875.1"/>
    <property type="molecule type" value="Genomic_DNA"/>
</dbReference>
<dbReference type="PANTHER" id="PTHR12843">
    <property type="entry name" value="PROTEIN-LYSINE N-METHYLTRANSFERASE METTL10"/>
    <property type="match status" value="1"/>
</dbReference>
<proteinExistence type="inferred from homology"/>
<evidence type="ECO:0000256" key="3">
    <source>
        <dbReference type="ARBA" id="ARBA00022679"/>
    </source>
</evidence>
<evidence type="ECO:0000259" key="6">
    <source>
        <dbReference type="Pfam" id="PF13847"/>
    </source>
</evidence>